<dbReference type="Pfam" id="PF13865">
    <property type="entry name" value="FoP_duplication"/>
    <property type="match status" value="1"/>
</dbReference>
<dbReference type="GO" id="GO:0003729">
    <property type="term" value="F:mRNA binding"/>
    <property type="evidence" value="ECO:0007669"/>
    <property type="project" value="TreeGrafter"/>
</dbReference>
<dbReference type="PANTHER" id="PTHR19965:SF33">
    <property type="entry name" value="THO COMPLEX SUBUNIT 4D"/>
    <property type="match status" value="1"/>
</dbReference>
<feature type="compositionally biased region" description="Basic residues" evidence="3">
    <location>
        <begin position="330"/>
        <end position="344"/>
    </location>
</feature>
<dbReference type="PROSITE" id="PS50102">
    <property type="entry name" value="RRM"/>
    <property type="match status" value="1"/>
</dbReference>
<dbReference type="InterPro" id="IPR012677">
    <property type="entry name" value="Nucleotide-bd_a/b_plait_sf"/>
</dbReference>
<organism evidence="6 7">
    <name type="scientific">Salix brachista</name>
    <dbReference type="NCBI Taxonomy" id="2182728"/>
    <lineage>
        <taxon>Eukaryota</taxon>
        <taxon>Viridiplantae</taxon>
        <taxon>Streptophyta</taxon>
        <taxon>Embryophyta</taxon>
        <taxon>Tracheophyta</taxon>
        <taxon>Spermatophyta</taxon>
        <taxon>Magnoliopsida</taxon>
        <taxon>eudicotyledons</taxon>
        <taxon>Gunneridae</taxon>
        <taxon>Pentapetalae</taxon>
        <taxon>rosids</taxon>
        <taxon>fabids</taxon>
        <taxon>Malpighiales</taxon>
        <taxon>Salicaceae</taxon>
        <taxon>Saliceae</taxon>
        <taxon>Salix</taxon>
    </lineage>
</organism>
<dbReference type="PANTHER" id="PTHR19965">
    <property type="entry name" value="RNA AND EXPORT FACTOR BINDING PROTEIN"/>
    <property type="match status" value="1"/>
</dbReference>
<dbReference type="InterPro" id="IPR025715">
    <property type="entry name" value="FoP_C"/>
</dbReference>
<keyword evidence="4" id="KW-0472">Membrane</keyword>
<evidence type="ECO:0000259" key="5">
    <source>
        <dbReference type="PROSITE" id="PS50102"/>
    </source>
</evidence>
<keyword evidence="4" id="KW-1133">Transmembrane helix</keyword>
<feature type="region of interest" description="Disordered" evidence="3">
    <location>
        <begin position="1"/>
        <end position="37"/>
    </location>
</feature>
<dbReference type="CDD" id="cd12680">
    <property type="entry name" value="RRM_THOC4"/>
    <property type="match status" value="1"/>
</dbReference>
<evidence type="ECO:0000256" key="1">
    <source>
        <dbReference type="ARBA" id="ARBA00022884"/>
    </source>
</evidence>
<dbReference type="AlphaFoldDB" id="A0A5N5N2N8"/>
<dbReference type="InterPro" id="IPR051229">
    <property type="entry name" value="ALYREF_mRNA_export"/>
</dbReference>
<dbReference type="Pfam" id="PF00076">
    <property type="entry name" value="RRM_1"/>
    <property type="match status" value="1"/>
</dbReference>
<feature type="domain" description="RRM" evidence="5">
    <location>
        <begin position="193"/>
        <end position="270"/>
    </location>
</feature>
<dbReference type="SUPFAM" id="SSF54928">
    <property type="entry name" value="RNA-binding domain, RBD"/>
    <property type="match status" value="1"/>
</dbReference>
<feature type="transmembrane region" description="Helical" evidence="4">
    <location>
        <begin position="71"/>
        <end position="90"/>
    </location>
</feature>
<dbReference type="SMART" id="SM01218">
    <property type="entry name" value="FoP_duplication"/>
    <property type="match status" value="1"/>
</dbReference>
<feature type="compositionally biased region" description="Basic and acidic residues" evidence="3">
    <location>
        <begin position="11"/>
        <end position="21"/>
    </location>
</feature>
<evidence type="ECO:0000313" key="6">
    <source>
        <dbReference type="EMBL" id="KAB5560893.1"/>
    </source>
</evidence>
<dbReference type="SMART" id="SM00360">
    <property type="entry name" value="RRM"/>
    <property type="match status" value="1"/>
</dbReference>
<dbReference type="GO" id="GO:0006406">
    <property type="term" value="P:mRNA export from nucleus"/>
    <property type="evidence" value="ECO:0007669"/>
    <property type="project" value="TreeGrafter"/>
</dbReference>
<dbReference type="InterPro" id="IPR035979">
    <property type="entry name" value="RBD_domain_sf"/>
</dbReference>
<gene>
    <name evidence="6" type="ORF">DKX38_005850</name>
</gene>
<dbReference type="InterPro" id="IPR000504">
    <property type="entry name" value="RRM_dom"/>
</dbReference>
<feature type="compositionally biased region" description="Basic residues" evidence="3">
    <location>
        <begin position="22"/>
        <end position="33"/>
    </location>
</feature>
<protein>
    <recommendedName>
        <fullName evidence="5">RRM domain-containing protein</fullName>
    </recommendedName>
</protein>
<feature type="compositionally biased region" description="Basic and acidic residues" evidence="3">
    <location>
        <begin position="345"/>
        <end position="362"/>
    </location>
</feature>
<feature type="region of interest" description="Disordered" evidence="3">
    <location>
        <begin position="288"/>
        <end position="368"/>
    </location>
</feature>
<dbReference type="GO" id="GO:0005634">
    <property type="term" value="C:nucleus"/>
    <property type="evidence" value="ECO:0007669"/>
    <property type="project" value="TreeGrafter"/>
</dbReference>
<proteinExistence type="predicted"/>
<name>A0A5N5N2N8_9ROSI</name>
<keyword evidence="7" id="KW-1185">Reference proteome</keyword>
<evidence type="ECO:0000256" key="4">
    <source>
        <dbReference type="SAM" id="Phobius"/>
    </source>
</evidence>
<accession>A0A5N5N2N8</accession>
<keyword evidence="1 2" id="KW-0694">RNA-binding</keyword>
<evidence type="ECO:0000256" key="3">
    <source>
        <dbReference type="SAM" id="MobiDB-lite"/>
    </source>
</evidence>
<evidence type="ECO:0000256" key="2">
    <source>
        <dbReference type="PROSITE-ProRule" id="PRU00176"/>
    </source>
</evidence>
<reference evidence="7" key="1">
    <citation type="journal article" date="2019" name="Gigascience">
        <title>De novo genome assembly of the endangered Acer yangbiense, a plant species with extremely small populations endemic to Yunnan Province, China.</title>
        <authorList>
            <person name="Yang J."/>
            <person name="Wariss H.M."/>
            <person name="Tao L."/>
            <person name="Zhang R."/>
            <person name="Yun Q."/>
            <person name="Hollingsworth P."/>
            <person name="Dao Z."/>
            <person name="Luo G."/>
            <person name="Guo H."/>
            <person name="Ma Y."/>
            <person name="Sun W."/>
        </authorList>
    </citation>
    <scope>NUCLEOTIDE SEQUENCE [LARGE SCALE GENOMIC DNA]</scope>
    <source>
        <strain evidence="7">cv. br00</strain>
    </source>
</reference>
<comment type="caution">
    <text evidence="6">The sequence shown here is derived from an EMBL/GenBank/DDBJ whole genome shotgun (WGS) entry which is preliminary data.</text>
</comment>
<dbReference type="Proteomes" id="UP000326939">
    <property type="component" value="Chromosome 4"/>
</dbReference>
<dbReference type="Gene3D" id="3.30.70.330">
    <property type="match status" value="1"/>
</dbReference>
<sequence length="368" mass="40082">MATTVDMSLDDIIKKNRERGRGRGRASRGRGRGPGRFFNNGRMSGAVRRGPLSVNARPPKYSNAKASSKLWMLYLWVVGLYIMDLATDLMTLVRSHSGSHSVIVLLPSILFPASLDGMDSLAMFGICSVRDLISPSSWCFCKGVPSLNFRTGALTYIKALVFARSGIRSLPWQHDLLEDSIRAAGITGLEVGTKLYVSNLDYGVTNEDIRELFAEIGDLKRFAVHYDKNGRSTGSAEVLYTRRSDAFSALKKYNNVLLDGRPMKIEIVGSNPEVPISARVNVTGANGKKKRTVVMTPGPGRGRGGGAVNTHGPGQSRRGGGVPRNGMRNGRGRAQGRGRGRGKKQPVEKSVDDLDKELESYHAEAMQT</sequence>
<dbReference type="EMBL" id="VDCV01000004">
    <property type="protein sequence ID" value="KAB5560893.1"/>
    <property type="molecule type" value="Genomic_DNA"/>
</dbReference>
<evidence type="ECO:0000313" key="7">
    <source>
        <dbReference type="Proteomes" id="UP000326939"/>
    </source>
</evidence>
<keyword evidence="4" id="KW-0812">Transmembrane</keyword>